<comment type="caution">
    <text evidence="2">The sequence shown here is derived from an EMBL/GenBank/DDBJ whole genome shotgun (WGS) entry which is preliminary data.</text>
</comment>
<evidence type="ECO:0000256" key="1">
    <source>
        <dbReference type="SAM" id="MobiDB-lite"/>
    </source>
</evidence>
<feature type="region of interest" description="Disordered" evidence="1">
    <location>
        <begin position="126"/>
        <end position="243"/>
    </location>
</feature>
<name>A0ABD3F8K0_9STRA</name>
<protein>
    <submittedName>
        <fullName evidence="2">Uncharacterized protein</fullName>
    </submittedName>
</protein>
<feature type="compositionally biased region" description="Polar residues" evidence="1">
    <location>
        <begin position="1"/>
        <end position="14"/>
    </location>
</feature>
<gene>
    <name evidence="2" type="ORF">V7S43_013118</name>
</gene>
<feature type="compositionally biased region" description="Polar residues" evidence="1">
    <location>
        <begin position="55"/>
        <end position="64"/>
    </location>
</feature>
<organism evidence="2 3">
    <name type="scientific">Phytophthora oleae</name>
    <dbReference type="NCBI Taxonomy" id="2107226"/>
    <lineage>
        <taxon>Eukaryota</taxon>
        <taxon>Sar</taxon>
        <taxon>Stramenopiles</taxon>
        <taxon>Oomycota</taxon>
        <taxon>Peronosporomycetes</taxon>
        <taxon>Peronosporales</taxon>
        <taxon>Peronosporaceae</taxon>
        <taxon>Phytophthora</taxon>
    </lineage>
</organism>
<feature type="compositionally biased region" description="Low complexity" evidence="1">
    <location>
        <begin position="176"/>
        <end position="189"/>
    </location>
</feature>
<feature type="compositionally biased region" description="Acidic residues" evidence="1">
    <location>
        <begin position="16"/>
        <end position="38"/>
    </location>
</feature>
<keyword evidence="3" id="KW-1185">Reference proteome</keyword>
<dbReference type="AlphaFoldDB" id="A0ABD3F8K0"/>
<sequence length="289" mass="31531">MSVRSTRSQRSLYQVESEEEDGEYDESEDGEMQEEEPQEASGGLWDEVEHFLNKPSPSFSNLPVKTSKAAVNKPQKSILPTLNGGRVPTDNQASRPSRPARAASTGTKTIDPMLLQEAFAYANQLQQMDFDEDGEEQQQSWRSNKTKMLMQRAALSRANSSSSSSSNVVPSGQRGSRAGAVNSSSSSSGVRKKKTKSSSSSAYSSTAKPKASLRKKRSTCEESPSSVGSESKSKPKGHMDPQILQSLVSNFQNGTTLDELRRELAASQQSMAMSRQVLQNAAQTFFQSK</sequence>
<feature type="region of interest" description="Disordered" evidence="1">
    <location>
        <begin position="1"/>
        <end position="111"/>
    </location>
</feature>
<evidence type="ECO:0000313" key="3">
    <source>
        <dbReference type="Proteomes" id="UP001632037"/>
    </source>
</evidence>
<evidence type="ECO:0000313" key="2">
    <source>
        <dbReference type="EMBL" id="KAL3661824.1"/>
    </source>
</evidence>
<reference evidence="2 3" key="1">
    <citation type="submission" date="2024-09" db="EMBL/GenBank/DDBJ databases">
        <title>Genome sequencing and assembly of Phytophthora oleae, isolate VK10A, causative agent of rot of olive drupes.</title>
        <authorList>
            <person name="Conti Taguali S."/>
            <person name="Riolo M."/>
            <person name="La Spada F."/>
            <person name="Cacciola S.O."/>
            <person name="Dionisio G."/>
        </authorList>
    </citation>
    <scope>NUCLEOTIDE SEQUENCE [LARGE SCALE GENOMIC DNA]</scope>
    <source>
        <strain evidence="2 3">VK10A</strain>
    </source>
</reference>
<accession>A0ABD3F8K0</accession>
<dbReference type="Proteomes" id="UP001632037">
    <property type="component" value="Unassembled WGS sequence"/>
</dbReference>
<proteinExistence type="predicted"/>
<feature type="compositionally biased region" description="Low complexity" evidence="1">
    <location>
        <begin position="221"/>
        <end position="230"/>
    </location>
</feature>
<dbReference type="EMBL" id="JBIMZQ010000034">
    <property type="protein sequence ID" value="KAL3661824.1"/>
    <property type="molecule type" value="Genomic_DNA"/>
</dbReference>
<feature type="compositionally biased region" description="Low complexity" evidence="1">
    <location>
        <begin position="93"/>
        <end position="104"/>
    </location>
</feature>
<feature type="compositionally biased region" description="Low complexity" evidence="1">
    <location>
        <begin position="197"/>
        <end position="210"/>
    </location>
</feature>